<organism evidence="1 2">
    <name type="scientific">Araneus ventricosus</name>
    <name type="common">Orbweaver spider</name>
    <name type="synonym">Epeira ventricosa</name>
    <dbReference type="NCBI Taxonomy" id="182803"/>
    <lineage>
        <taxon>Eukaryota</taxon>
        <taxon>Metazoa</taxon>
        <taxon>Ecdysozoa</taxon>
        <taxon>Arthropoda</taxon>
        <taxon>Chelicerata</taxon>
        <taxon>Arachnida</taxon>
        <taxon>Araneae</taxon>
        <taxon>Araneomorphae</taxon>
        <taxon>Entelegynae</taxon>
        <taxon>Araneoidea</taxon>
        <taxon>Araneidae</taxon>
        <taxon>Araneus</taxon>
    </lineage>
</organism>
<dbReference type="EMBL" id="BGPR01000845">
    <property type="protein sequence ID" value="GBM37613.1"/>
    <property type="molecule type" value="Genomic_DNA"/>
</dbReference>
<comment type="caution">
    <text evidence="1">The sequence shown here is derived from an EMBL/GenBank/DDBJ whole genome shotgun (WGS) entry which is preliminary data.</text>
</comment>
<dbReference type="OrthoDB" id="6415115at2759"/>
<dbReference type="Proteomes" id="UP000499080">
    <property type="component" value="Unassembled WGS sequence"/>
</dbReference>
<proteinExistence type="predicted"/>
<keyword evidence="2" id="KW-1185">Reference proteome</keyword>
<sequence>MEILITTVNITVKGKNIPAELIVLKNSRGNRALLGVDFLSKAGIVLDLQKKHWYFSTYPERKYNFIESPPDINAQQRLVVPTASNPCQLRENKGASLSSLQKVKLNSLLEEYENCFQPGGEPTPFIENKIDTGNHLPVAVPPNRLSPARQ</sequence>
<protein>
    <submittedName>
        <fullName evidence="1">Uncharacterized protein</fullName>
    </submittedName>
</protein>
<evidence type="ECO:0000313" key="1">
    <source>
        <dbReference type="EMBL" id="GBM37613.1"/>
    </source>
</evidence>
<evidence type="ECO:0000313" key="2">
    <source>
        <dbReference type="Proteomes" id="UP000499080"/>
    </source>
</evidence>
<accession>A0A4Y2F835</accession>
<name>A0A4Y2F835_ARAVE</name>
<reference evidence="1 2" key="1">
    <citation type="journal article" date="2019" name="Sci. Rep.">
        <title>Orb-weaving spider Araneus ventricosus genome elucidates the spidroin gene catalogue.</title>
        <authorList>
            <person name="Kono N."/>
            <person name="Nakamura H."/>
            <person name="Ohtoshi R."/>
            <person name="Moran D.A.P."/>
            <person name="Shinohara A."/>
            <person name="Yoshida Y."/>
            <person name="Fujiwara M."/>
            <person name="Mori M."/>
            <person name="Tomita M."/>
            <person name="Arakawa K."/>
        </authorList>
    </citation>
    <scope>NUCLEOTIDE SEQUENCE [LARGE SCALE GENOMIC DNA]</scope>
</reference>
<dbReference type="InterPro" id="IPR021109">
    <property type="entry name" value="Peptidase_aspartic_dom_sf"/>
</dbReference>
<gene>
    <name evidence="1" type="ORF">AVEN_44542_1</name>
</gene>
<dbReference type="AlphaFoldDB" id="A0A4Y2F835"/>
<dbReference type="Gene3D" id="2.40.70.10">
    <property type="entry name" value="Acid Proteases"/>
    <property type="match status" value="1"/>
</dbReference>